<sequence length="189" mass="21121">MEIINWVPPDWRGALAASAFALVMIAFWPRRQRLIDMVLVRLGCSAQEISNVEHIDKRLWREADIKDSGLPIPIICIDRKYRVRVYNREAEKLAGHPWNAAYRADVGLLLTERDAAVLRHELGAYLRDRHGDNALRMVGAKRSLGVERPDGSILAVTASITDFGNGHGGWQIALLESGSTGSARTLRDK</sequence>
<evidence type="ECO:0008006" key="4">
    <source>
        <dbReference type="Google" id="ProtNLM"/>
    </source>
</evidence>
<dbReference type="AlphaFoldDB" id="A0A143DCE3"/>
<dbReference type="OrthoDB" id="9922980at2"/>
<dbReference type="EMBL" id="CP014525">
    <property type="protein sequence ID" value="AMW34269.1"/>
    <property type="molecule type" value="Genomic_DNA"/>
</dbReference>
<dbReference type="GeneID" id="53316061"/>
<protein>
    <recommendedName>
        <fullName evidence="4">PAS domain-containing protein</fullName>
    </recommendedName>
</protein>
<keyword evidence="1" id="KW-0812">Transmembrane</keyword>
<keyword evidence="1" id="KW-1133">Transmembrane helix</keyword>
<reference evidence="2 3" key="1">
    <citation type="submission" date="2016-02" db="EMBL/GenBank/DDBJ databases">
        <title>Complete Genome of H5569, the type strain of the newly described species Haematospirillium jordaniae.</title>
        <authorList>
            <person name="Nicholson A.C."/>
            <person name="Humrighouse B.W."/>
            <person name="Loparov V."/>
            <person name="McQuiston J.R."/>
        </authorList>
    </citation>
    <scope>NUCLEOTIDE SEQUENCE [LARGE SCALE GENOMIC DNA]</scope>
    <source>
        <strain evidence="2 3">H5569</strain>
    </source>
</reference>
<keyword evidence="3" id="KW-1185">Reference proteome</keyword>
<dbReference type="Proteomes" id="UP000076066">
    <property type="component" value="Chromosome"/>
</dbReference>
<evidence type="ECO:0000313" key="3">
    <source>
        <dbReference type="Proteomes" id="UP000076066"/>
    </source>
</evidence>
<evidence type="ECO:0000256" key="1">
    <source>
        <dbReference type="SAM" id="Phobius"/>
    </source>
</evidence>
<dbReference type="STRING" id="1549855.AY555_02700"/>
<name>A0A143DCE3_9PROT</name>
<feature type="transmembrane region" description="Helical" evidence="1">
    <location>
        <begin position="12"/>
        <end position="29"/>
    </location>
</feature>
<dbReference type="RefSeq" id="WP_066133109.1">
    <property type="nucleotide sequence ID" value="NZ_CP014525.1"/>
</dbReference>
<proteinExistence type="predicted"/>
<dbReference type="SUPFAM" id="SSF55785">
    <property type="entry name" value="PYP-like sensor domain (PAS domain)"/>
    <property type="match status" value="1"/>
</dbReference>
<dbReference type="Gene3D" id="3.30.450.20">
    <property type="entry name" value="PAS domain"/>
    <property type="match status" value="1"/>
</dbReference>
<dbReference type="InterPro" id="IPR035965">
    <property type="entry name" value="PAS-like_dom_sf"/>
</dbReference>
<accession>A0A143DCE3</accession>
<dbReference type="KEGG" id="hjo:AY555_02700"/>
<keyword evidence="1" id="KW-0472">Membrane</keyword>
<organism evidence="2 3">
    <name type="scientific">Haematospirillum jordaniae</name>
    <dbReference type="NCBI Taxonomy" id="1549855"/>
    <lineage>
        <taxon>Bacteria</taxon>
        <taxon>Pseudomonadati</taxon>
        <taxon>Pseudomonadota</taxon>
        <taxon>Alphaproteobacteria</taxon>
        <taxon>Rhodospirillales</taxon>
        <taxon>Novispirillaceae</taxon>
        <taxon>Haematospirillum</taxon>
    </lineage>
</organism>
<gene>
    <name evidence="2" type="ORF">AY555_02700</name>
</gene>
<evidence type="ECO:0000313" key="2">
    <source>
        <dbReference type="EMBL" id="AMW34269.1"/>
    </source>
</evidence>